<feature type="transmembrane region" description="Helical" evidence="12">
    <location>
        <begin position="32"/>
        <end position="52"/>
    </location>
</feature>
<keyword evidence="9 12" id="KW-0407">Ion channel</keyword>
<reference evidence="13 14" key="1">
    <citation type="submission" date="2020-08" db="EMBL/GenBank/DDBJ databases">
        <title>Genomic Encyclopedia of Type Strains, Phase IV (KMG-IV): sequencing the most valuable type-strain genomes for metagenomic binning, comparative biology and taxonomic classification.</title>
        <authorList>
            <person name="Goeker M."/>
        </authorList>
    </citation>
    <scope>NUCLEOTIDE SEQUENCE [LARGE SCALE GENOMIC DNA]</scope>
    <source>
        <strain evidence="13 14">DSM 25622</strain>
    </source>
</reference>
<dbReference type="HAMAP" id="MF_00454">
    <property type="entry name" value="FluC"/>
    <property type="match status" value="1"/>
</dbReference>
<dbReference type="AlphaFoldDB" id="A0A840Y496"/>
<gene>
    <name evidence="12" type="primary">fluC</name>
    <name evidence="12" type="synonym">crcB</name>
    <name evidence="13" type="ORF">FHS87_003039</name>
</gene>
<evidence type="ECO:0000256" key="1">
    <source>
        <dbReference type="ARBA" id="ARBA00004651"/>
    </source>
</evidence>
<dbReference type="GO" id="GO:0046872">
    <property type="term" value="F:metal ion binding"/>
    <property type="evidence" value="ECO:0007669"/>
    <property type="project" value="UniProtKB-KW"/>
</dbReference>
<sequence>MTRTYLLIALGGALGSVARAWGSALALRLAGAGFPLGTIAINVLGSFVIGLFAARAGTSDDLRAFVMVGICGGFTTFSSFSLQTLELLQAGRVLAAMGNVALSVALCLLAVAAGHAAGGGGG</sequence>
<keyword evidence="14" id="KW-1185">Reference proteome</keyword>
<evidence type="ECO:0000256" key="4">
    <source>
        <dbReference type="ARBA" id="ARBA00022692"/>
    </source>
</evidence>
<comment type="function">
    <text evidence="12">Fluoride-specific ion channel. Important for reducing fluoride concentration in the cell, thus reducing its toxicity.</text>
</comment>
<evidence type="ECO:0000256" key="9">
    <source>
        <dbReference type="ARBA" id="ARBA00023303"/>
    </source>
</evidence>
<feature type="binding site" evidence="12">
    <location>
        <position position="72"/>
    </location>
    <ligand>
        <name>Na(+)</name>
        <dbReference type="ChEBI" id="CHEBI:29101"/>
        <note>structural</note>
    </ligand>
</feature>
<keyword evidence="6 12" id="KW-0915">Sodium</keyword>
<evidence type="ECO:0000256" key="12">
    <source>
        <dbReference type="HAMAP-Rule" id="MF_00454"/>
    </source>
</evidence>
<evidence type="ECO:0000256" key="5">
    <source>
        <dbReference type="ARBA" id="ARBA00022989"/>
    </source>
</evidence>
<keyword evidence="2 12" id="KW-1003">Cell membrane</keyword>
<evidence type="ECO:0000256" key="7">
    <source>
        <dbReference type="ARBA" id="ARBA00023065"/>
    </source>
</evidence>
<evidence type="ECO:0000256" key="11">
    <source>
        <dbReference type="ARBA" id="ARBA00035585"/>
    </source>
</evidence>
<evidence type="ECO:0000256" key="6">
    <source>
        <dbReference type="ARBA" id="ARBA00023053"/>
    </source>
</evidence>
<protein>
    <recommendedName>
        <fullName evidence="12">Fluoride-specific ion channel FluC</fullName>
    </recommendedName>
</protein>
<name>A0A840Y496_9PROT</name>
<evidence type="ECO:0000313" key="13">
    <source>
        <dbReference type="EMBL" id="MBB5694986.1"/>
    </source>
</evidence>
<evidence type="ECO:0000256" key="3">
    <source>
        <dbReference type="ARBA" id="ARBA00022519"/>
    </source>
</evidence>
<comment type="similarity">
    <text evidence="10 12">Belongs to the fluoride channel Fluc/FEX (TC 1.A.43) family.</text>
</comment>
<dbReference type="RefSeq" id="WP_184519999.1">
    <property type="nucleotide sequence ID" value="NZ_JACIJD010000013.1"/>
</dbReference>
<keyword evidence="12" id="KW-0813">Transport</keyword>
<feature type="transmembrane region" description="Helical" evidence="12">
    <location>
        <begin position="64"/>
        <end position="82"/>
    </location>
</feature>
<keyword evidence="4 12" id="KW-0812">Transmembrane</keyword>
<evidence type="ECO:0000256" key="8">
    <source>
        <dbReference type="ARBA" id="ARBA00023136"/>
    </source>
</evidence>
<comment type="catalytic activity">
    <reaction evidence="11">
        <text>fluoride(in) = fluoride(out)</text>
        <dbReference type="Rhea" id="RHEA:76159"/>
        <dbReference type="ChEBI" id="CHEBI:17051"/>
    </reaction>
    <physiologicalReaction direction="left-to-right" evidence="11">
        <dbReference type="Rhea" id="RHEA:76160"/>
    </physiologicalReaction>
</comment>
<dbReference type="InterPro" id="IPR003691">
    <property type="entry name" value="FluC"/>
</dbReference>
<feature type="transmembrane region" description="Helical" evidence="12">
    <location>
        <begin position="94"/>
        <end position="117"/>
    </location>
</feature>
<comment type="caution">
    <text evidence="13">The sequence shown here is derived from an EMBL/GenBank/DDBJ whole genome shotgun (WGS) entry which is preliminary data.</text>
</comment>
<organism evidence="13 14">
    <name type="scientific">Muricoccus pecuniae</name>
    <dbReference type="NCBI Taxonomy" id="693023"/>
    <lineage>
        <taxon>Bacteria</taxon>
        <taxon>Pseudomonadati</taxon>
        <taxon>Pseudomonadota</taxon>
        <taxon>Alphaproteobacteria</taxon>
        <taxon>Acetobacterales</taxon>
        <taxon>Roseomonadaceae</taxon>
        <taxon>Muricoccus</taxon>
    </lineage>
</organism>
<dbReference type="GO" id="GO:0140114">
    <property type="term" value="P:cellular detoxification of fluoride"/>
    <property type="evidence" value="ECO:0007669"/>
    <property type="project" value="UniProtKB-UniRule"/>
</dbReference>
<comment type="activity regulation">
    <text evidence="12">Na(+) is not transported, but it plays an essential structural role and its presence is essential for fluoride channel function.</text>
</comment>
<dbReference type="Pfam" id="PF02537">
    <property type="entry name" value="CRCB"/>
    <property type="match status" value="1"/>
</dbReference>
<dbReference type="Proteomes" id="UP000580654">
    <property type="component" value="Unassembled WGS sequence"/>
</dbReference>
<keyword evidence="7 12" id="KW-0406">Ion transport</keyword>
<comment type="subcellular location">
    <subcellularLocation>
        <location evidence="1 12">Cell membrane</location>
        <topology evidence="1 12">Multi-pass membrane protein</topology>
    </subcellularLocation>
</comment>
<evidence type="ECO:0000256" key="2">
    <source>
        <dbReference type="ARBA" id="ARBA00022475"/>
    </source>
</evidence>
<evidence type="ECO:0000313" key="14">
    <source>
        <dbReference type="Proteomes" id="UP000580654"/>
    </source>
</evidence>
<dbReference type="PANTHER" id="PTHR28259">
    <property type="entry name" value="FLUORIDE EXPORT PROTEIN 1-RELATED"/>
    <property type="match status" value="1"/>
</dbReference>
<dbReference type="PANTHER" id="PTHR28259:SF1">
    <property type="entry name" value="FLUORIDE EXPORT PROTEIN 1-RELATED"/>
    <property type="match status" value="1"/>
</dbReference>
<dbReference type="EMBL" id="JACIJD010000013">
    <property type="protein sequence ID" value="MBB5694986.1"/>
    <property type="molecule type" value="Genomic_DNA"/>
</dbReference>
<keyword evidence="12" id="KW-0479">Metal-binding</keyword>
<proteinExistence type="inferred from homology"/>
<dbReference type="GO" id="GO:0062054">
    <property type="term" value="F:fluoride channel activity"/>
    <property type="evidence" value="ECO:0007669"/>
    <property type="project" value="UniProtKB-UniRule"/>
</dbReference>
<keyword evidence="8 12" id="KW-0472">Membrane</keyword>
<evidence type="ECO:0000256" key="10">
    <source>
        <dbReference type="ARBA" id="ARBA00035120"/>
    </source>
</evidence>
<feature type="binding site" evidence="12">
    <location>
        <position position="75"/>
    </location>
    <ligand>
        <name>Na(+)</name>
        <dbReference type="ChEBI" id="CHEBI:29101"/>
        <note>structural</note>
    </ligand>
</feature>
<dbReference type="NCBIfam" id="TIGR00494">
    <property type="entry name" value="crcB"/>
    <property type="match status" value="1"/>
</dbReference>
<keyword evidence="5 12" id="KW-1133">Transmembrane helix</keyword>
<keyword evidence="3" id="KW-0997">Cell inner membrane</keyword>
<dbReference type="GO" id="GO:0005886">
    <property type="term" value="C:plasma membrane"/>
    <property type="evidence" value="ECO:0007669"/>
    <property type="project" value="UniProtKB-SubCell"/>
</dbReference>
<accession>A0A840Y496</accession>